<proteinExistence type="predicted"/>
<dbReference type="STRING" id="45076.Lwor_0051"/>
<feature type="transmembrane region" description="Helical" evidence="1">
    <location>
        <begin position="108"/>
        <end position="126"/>
    </location>
</feature>
<organism evidence="2 3">
    <name type="scientific">Legionella worsleiensis</name>
    <dbReference type="NCBI Taxonomy" id="45076"/>
    <lineage>
        <taxon>Bacteria</taxon>
        <taxon>Pseudomonadati</taxon>
        <taxon>Pseudomonadota</taxon>
        <taxon>Gammaproteobacteria</taxon>
        <taxon>Legionellales</taxon>
        <taxon>Legionellaceae</taxon>
        <taxon>Legionella</taxon>
    </lineage>
</organism>
<dbReference type="Proteomes" id="UP000054662">
    <property type="component" value="Unassembled WGS sequence"/>
</dbReference>
<evidence type="ECO:0000313" key="3">
    <source>
        <dbReference type="Proteomes" id="UP000054662"/>
    </source>
</evidence>
<protein>
    <recommendedName>
        <fullName evidence="4">Transmembrane protein</fullName>
    </recommendedName>
</protein>
<comment type="caution">
    <text evidence="2">The sequence shown here is derived from an EMBL/GenBank/DDBJ whole genome shotgun (WGS) entry which is preliminary data.</text>
</comment>
<accession>A0A0W1ALU5</accession>
<keyword evidence="1" id="KW-0472">Membrane</keyword>
<keyword evidence="1" id="KW-1133">Transmembrane helix</keyword>
<sequence length="159" mass="18803">MMWGHELKTVWLKKGIILFWAIWWMVTFWTDLIGMFSHMSLIQKSWAPDINYPFLVESLKMYQVSPLFAQLCFAGIMAWSLLSAWAFIRTCCVFNKETACWMKRADTAFIISLCFWLALFLADQLIMKFDLEENHMVQGGFELLTYLSLYILPHHSERP</sequence>
<dbReference type="EMBL" id="LNZC01000001">
    <property type="protein sequence ID" value="KTD82131.1"/>
    <property type="molecule type" value="Genomic_DNA"/>
</dbReference>
<dbReference type="PATRIC" id="fig|45076.6.peg.53"/>
<dbReference type="AlphaFoldDB" id="A0A0W1ALU5"/>
<gene>
    <name evidence="2" type="ORF">Lwor_0051</name>
</gene>
<feature type="transmembrane region" description="Helical" evidence="1">
    <location>
        <begin position="16"/>
        <end position="36"/>
    </location>
</feature>
<keyword evidence="1" id="KW-0812">Transmembrane</keyword>
<dbReference type="OrthoDB" id="5638473at2"/>
<feature type="transmembrane region" description="Helical" evidence="1">
    <location>
        <begin position="67"/>
        <end position="88"/>
    </location>
</feature>
<evidence type="ECO:0000313" key="2">
    <source>
        <dbReference type="EMBL" id="KTD82131.1"/>
    </source>
</evidence>
<keyword evidence="3" id="KW-1185">Reference proteome</keyword>
<evidence type="ECO:0000256" key="1">
    <source>
        <dbReference type="SAM" id="Phobius"/>
    </source>
</evidence>
<reference evidence="2 3" key="1">
    <citation type="submission" date="2015-11" db="EMBL/GenBank/DDBJ databases">
        <title>Genomic analysis of 38 Legionella species identifies large and diverse effector repertoires.</title>
        <authorList>
            <person name="Burstein D."/>
            <person name="Amaro F."/>
            <person name="Zusman T."/>
            <person name="Lifshitz Z."/>
            <person name="Cohen O."/>
            <person name="Gilbert J.A."/>
            <person name="Pupko T."/>
            <person name="Shuman H.A."/>
            <person name="Segal G."/>
        </authorList>
    </citation>
    <scope>NUCLEOTIDE SEQUENCE [LARGE SCALE GENOMIC DNA]</scope>
    <source>
        <strain evidence="2 3">ATCC 49508</strain>
    </source>
</reference>
<evidence type="ECO:0008006" key="4">
    <source>
        <dbReference type="Google" id="ProtNLM"/>
    </source>
</evidence>
<name>A0A0W1ALU5_9GAMM</name>
<dbReference type="RefSeq" id="WP_058491644.1">
    <property type="nucleotide sequence ID" value="NZ_CBCRUR010000013.1"/>
</dbReference>